<dbReference type="GeneID" id="85165518"/>
<comment type="caution">
    <text evidence="1">The sequence shown here is derived from an EMBL/GenBank/DDBJ whole genome shotgun (WGS) entry which is preliminary data.</text>
</comment>
<keyword evidence="2" id="KW-1185">Reference proteome</keyword>
<reference evidence="1 2" key="1">
    <citation type="submission" date="2014-03" db="EMBL/GenBank/DDBJ databases">
        <title>Genomics of Bifidobacteria.</title>
        <authorList>
            <person name="Ventura M."/>
            <person name="Milani C."/>
            <person name="Lugli G.A."/>
        </authorList>
    </citation>
    <scope>NUCLEOTIDE SEQUENCE [LARGE SCALE GENOMIC DNA]</scope>
    <source>
        <strain evidence="1 2">LMG 21589</strain>
    </source>
</reference>
<evidence type="ECO:0000313" key="1">
    <source>
        <dbReference type="EMBL" id="KFI95361.1"/>
    </source>
</evidence>
<proteinExistence type="predicted"/>
<dbReference type="STRING" id="158787.BSCA_1324"/>
<dbReference type="Proteomes" id="UP000029033">
    <property type="component" value="Unassembled WGS sequence"/>
</dbReference>
<gene>
    <name evidence="1" type="ORF">BSCA_1324</name>
</gene>
<dbReference type="RefSeq" id="WP_033519839.1">
    <property type="nucleotide sequence ID" value="NZ_CAUPKV010000001.1"/>
</dbReference>
<sequence length="317" mass="34265">MSITILQPGTQVVLRNTGMKAHRSSVRVLGVLGEDERAWHAAARTEDGEQVGLTLFRSSVIHAPQERRVAYRNIERATREATSRFGLHPRDLTRVAPNGGFGCVTEPFQPDRSGTLGDLVQLPRRFDSPDALVTAALELSRMPNILDTPGNRRAAIDPSTGKVSVADMVPSGARPSLMDAVSPPHWQLPTLTDGDEAMHDAMLRYVLANCLLLLFVSGWAALPRCASADPAGDLRNGKASGPTWDAIPRFVRDAFAPLADTGKSLRFGGIPRQYAPDWEHLIGRLRTHIIACGSCGNRIFKDGDAPYGTCPVCAASV</sequence>
<dbReference type="OrthoDB" id="1022767at2"/>
<dbReference type="EMBL" id="JGZO01000003">
    <property type="protein sequence ID" value="KFI95361.1"/>
    <property type="molecule type" value="Genomic_DNA"/>
</dbReference>
<name>A0A087DIL1_9BIFI</name>
<protein>
    <submittedName>
        <fullName evidence="1">Uncharacterized protein</fullName>
    </submittedName>
</protein>
<evidence type="ECO:0000313" key="2">
    <source>
        <dbReference type="Proteomes" id="UP000029033"/>
    </source>
</evidence>
<dbReference type="AlphaFoldDB" id="A0A087DIL1"/>
<accession>A0A087DIL1</accession>
<organism evidence="1 2">
    <name type="scientific">Bifidobacterium scardovii</name>
    <dbReference type="NCBI Taxonomy" id="158787"/>
    <lineage>
        <taxon>Bacteria</taxon>
        <taxon>Bacillati</taxon>
        <taxon>Actinomycetota</taxon>
        <taxon>Actinomycetes</taxon>
        <taxon>Bifidobacteriales</taxon>
        <taxon>Bifidobacteriaceae</taxon>
        <taxon>Bifidobacterium</taxon>
    </lineage>
</organism>